<sequence>PAAHSSQTFSSPRRIHISSFIGAVVVVVV</sequence>
<proteinExistence type="predicted"/>
<dbReference type="AlphaFoldDB" id="A0A6G0MF49"/>
<evidence type="ECO:0000313" key="2">
    <source>
        <dbReference type="Proteomes" id="UP000476176"/>
    </source>
</evidence>
<accession>A0A6G0MF49</accession>
<evidence type="ECO:0000313" key="1">
    <source>
        <dbReference type="EMBL" id="KAE9164162.1"/>
    </source>
</evidence>
<name>A0A6G0MF49_9STRA</name>
<feature type="non-terminal residue" evidence="1">
    <location>
        <position position="1"/>
    </location>
</feature>
<organism evidence="1 2">
    <name type="scientific">Phytophthora fragariae</name>
    <dbReference type="NCBI Taxonomy" id="53985"/>
    <lineage>
        <taxon>Eukaryota</taxon>
        <taxon>Sar</taxon>
        <taxon>Stramenopiles</taxon>
        <taxon>Oomycota</taxon>
        <taxon>Peronosporomycetes</taxon>
        <taxon>Peronosporales</taxon>
        <taxon>Peronosporaceae</taxon>
        <taxon>Phytophthora</taxon>
    </lineage>
</organism>
<reference evidence="1 2" key="1">
    <citation type="submission" date="2018-09" db="EMBL/GenBank/DDBJ databases">
        <title>Genomic investigation of the strawberry pathogen Phytophthora fragariae indicates pathogenicity is determined by transcriptional variation in three key races.</title>
        <authorList>
            <person name="Adams T.M."/>
            <person name="Armitage A.D."/>
            <person name="Sobczyk M.K."/>
            <person name="Bates H.J."/>
            <person name="Dunwell J.M."/>
            <person name="Nellist C.F."/>
            <person name="Harrison R.J."/>
        </authorList>
    </citation>
    <scope>NUCLEOTIDE SEQUENCE [LARGE SCALE GENOMIC DNA]</scope>
    <source>
        <strain evidence="1 2">BC-23</strain>
    </source>
</reference>
<comment type="caution">
    <text evidence="1">The sequence shown here is derived from an EMBL/GenBank/DDBJ whole genome shotgun (WGS) entry which is preliminary data.</text>
</comment>
<gene>
    <name evidence="1" type="ORF">PF004_g29915</name>
</gene>
<dbReference type="EMBL" id="QXGC01005796">
    <property type="protein sequence ID" value="KAE9164162.1"/>
    <property type="molecule type" value="Genomic_DNA"/>
</dbReference>
<protein>
    <submittedName>
        <fullName evidence="1">Uncharacterized protein</fullName>
    </submittedName>
</protein>
<dbReference type="Proteomes" id="UP000476176">
    <property type="component" value="Unassembled WGS sequence"/>
</dbReference>